<accession>A0A1S7LLS9</accession>
<feature type="region of interest" description="Disordered" evidence="2">
    <location>
        <begin position="218"/>
        <end position="261"/>
    </location>
</feature>
<reference evidence="4" key="1">
    <citation type="submission" date="2015-04" db="EMBL/GenBank/DDBJ databases">
        <authorList>
            <person name="Syromyatnikov M.Y."/>
            <person name="Popov V.N."/>
        </authorList>
    </citation>
    <scope>NUCLEOTIDE SEQUENCE</scope>
    <source>
        <strain evidence="4">MO-1</strain>
    </source>
</reference>
<proteinExistence type="inferred from homology"/>
<dbReference type="GO" id="GO:0009306">
    <property type="term" value="P:protein secretion"/>
    <property type="evidence" value="ECO:0007669"/>
    <property type="project" value="InterPro"/>
</dbReference>
<dbReference type="AlphaFoldDB" id="A0A1S7LLS9"/>
<feature type="compositionally biased region" description="Polar residues" evidence="2">
    <location>
        <begin position="584"/>
        <end position="596"/>
    </location>
</feature>
<dbReference type="GO" id="GO:0015627">
    <property type="term" value="C:type II protein secretion system complex"/>
    <property type="evidence" value="ECO:0007669"/>
    <property type="project" value="TreeGrafter"/>
</dbReference>
<gene>
    <name evidence="4" type="ORF">MAGMO_2938</name>
</gene>
<evidence type="ECO:0000256" key="1">
    <source>
        <dbReference type="RuleBase" id="RU004003"/>
    </source>
</evidence>
<dbReference type="Pfam" id="PF00263">
    <property type="entry name" value="Secretin"/>
    <property type="match status" value="1"/>
</dbReference>
<comment type="similarity">
    <text evidence="1">Belongs to the bacterial secretin family.</text>
</comment>
<feature type="compositionally biased region" description="Low complexity" evidence="2">
    <location>
        <begin position="239"/>
        <end position="253"/>
    </location>
</feature>
<protein>
    <submittedName>
        <fullName evidence="4">Putative Type II secretory system protein</fullName>
    </submittedName>
</protein>
<name>A0A1S7LLS9_MAGMO</name>
<dbReference type="PANTHER" id="PTHR30332:SF17">
    <property type="entry name" value="TYPE IV PILIATION SYSTEM PROTEIN DR_0774-RELATED"/>
    <property type="match status" value="1"/>
</dbReference>
<feature type="domain" description="Type II/III secretion system secretin-like" evidence="3">
    <location>
        <begin position="380"/>
        <end position="553"/>
    </location>
</feature>
<dbReference type="Gene3D" id="3.55.50.30">
    <property type="match status" value="1"/>
</dbReference>
<dbReference type="NCBIfam" id="TIGR02519">
    <property type="entry name" value="pilus_MshL"/>
    <property type="match status" value="1"/>
</dbReference>
<dbReference type="InterPro" id="IPR001775">
    <property type="entry name" value="GspD/PilQ"/>
</dbReference>
<feature type="region of interest" description="Disordered" evidence="2">
    <location>
        <begin position="568"/>
        <end position="596"/>
    </location>
</feature>
<dbReference type="InterPro" id="IPR013358">
    <property type="entry name" value="Pilus_biogenesis_MshL"/>
</dbReference>
<feature type="compositionally biased region" description="Polar residues" evidence="2">
    <location>
        <begin position="227"/>
        <end position="236"/>
    </location>
</feature>
<dbReference type="InterPro" id="IPR050810">
    <property type="entry name" value="Bact_Secretion_Sys_Channel"/>
</dbReference>
<dbReference type="PROSITE" id="PS51257">
    <property type="entry name" value="PROKAR_LIPOPROTEIN"/>
    <property type="match status" value="1"/>
</dbReference>
<evidence type="ECO:0000259" key="3">
    <source>
        <dbReference type="Pfam" id="PF00263"/>
    </source>
</evidence>
<dbReference type="InterPro" id="IPR004846">
    <property type="entry name" value="T2SS/T3SS_dom"/>
</dbReference>
<organism evidence="4">
    <name type="scientific">Magnetococcus massalia (strain MO-1)</name>
    <dbReference type="NCBI Taxonomy" id="451514"/>
    <lineage>
        <taxon>Bacteria</taxon>
        <taxon>Pseudomonadati</taxon>
        <taxon>Pseudomonadota</taxon>
        <taxon>Magnetococcia</taxon>
        <taxon>Magnetococcales</taxon>
        <taxon>Magnetococcaceae</taxon>
        <taxon>Magnetococcus</taxon>
    </lineage>
</organism>
<dbReference type="PANTHER" id="PTHR30332">
    <property type="entry name" value="PROBABLE GENERAL SECRETION PATHWAY PROTEIN D"/>
    <property type="match status" value="1"/>
</dbReference>
<evidence type="ECO:0000313" key="4">
    <source>
        <dbReference type="EMBL" id="CRH07084.1"/>
    </source>
</evidence>
<dbReference type="EMBL" id="LO017727">
    <property type="protein sequence ID" value="CRH07084.1"/>
    <property type="molecule type" value="Genomic_DNA"/>
</dbReference>
<evidence type="ECO:0000256" key="2">
    <source>
        <dbReference type="SAM" id="MobiDB-lite"/>
    </source>
</evidence>
<sequence>MSIRLGVVISICLLFMLSGCKTPKQKQTLAPGHLTVPVSDPKVVDEIPSMVTATPVLPPEEEEPKLEKYTIVVHDVPLRDFLFALARGAKINVDIHPQVKGTVSMNAVKQTMPAILERLKDQVDLRYKFQDGLITIRPDSAFWRTYKVDYLNLERTVTSTISAELQIGEVGDSTAGTSSTTSVSNKNDHTFWEPLITGVENIIKLDNANKKSVEAAQAQAATATQQPNALNLQDPTQPAAGQQQQQQQQQQGAGESGESPVVAHQTAGILSVLATERQHEQVQIFLDNVLENARRQVLIEASVVEITLSDSYQAGIDWQRLTDSGMSKTASATSASNYTGTSMGSVNMGATAMATSPYSLLTIAKNTANGDAFYATLRMLSSFGDLSVISSPKLVALNNQEALLKIVDQRVYFEISYETETDQDTNVATTTYDTTIKTVPEGLVLGVVAQISESGNIKLKVRPSLTRVLEWKAQPDNQNNLVPEIQVREMESVLEIADGQMVVLGGMMDNKVTDTRNTTPFLSDIPLLGSAFQYRSKELTKTELAILIRPTVVTSKRMDRVVRELDGLLPKPGQNWPPHRKSGTSDPTILQNLREP</sequence>
<dbReference type="PRINTS" id="PR00811">
    <property type="entry name" value="BCTERIALGSPD"/>
</dbReference>